<sequence>MSSVGTAVVLAGAVSSLVLGVLITAHHVASVRRRNHREQEAQRLRPLVFRLLGDPGVLPELVALDRRMWAAVEPTVISLLGNVSGATREQLVDLLTRRGVLDSARRGLRARRAHVRVKAVHVVGLLRSGEDLPQVVSLMGDSRPEVRVAAARALGSLADARAARPLLGGLSCSRPVPAHVVAHALLALGAAAHPVIVDALRHPHATVRAVAVEVLGFGGVVAAFPLLVQLLREDAELPVRLAALRALARTGTPATAAVLVGFVGRGRPAELRIAAAEALGVLGDPAAADTLGFLLAEEPHRLAHNASRSLLRLGDHGRDILARVAGGSLGPAAAAHAVEALAWDQITHARLVAAARGRT</sequence>
<keyword evidence="3" id="KW-1185">Reference proteome</keyword>
<name>A0A7C9RLN1_9PSEU</name>
<dbReference type="InterPro" id="IPR021133">
    <property type="entry name" value="HEAT_type_2"/>
</dbReference>
<dbReference type="Gene3D" id="1.25.10.10">
    <property type="entry name" value="Leucine-rich Repeat Variant"/>
    <property type="match status" value="2"/>
</dbReference>
<dbReference type="GO" id="GO:0016491">
    <property type="term" value="F:oxidoreductase activity"/>
    <property type="evidence" value="ECO:0007669"/>
    <property type="project" value="TreeGrafter"/>
</dbReference>
<dbReference type="PANTHER" id="PTHR12697:SF40">
    <property type="entry name" value="PHYCOCYANOBILIN LYASE SUBUNIT ALPHA"/>
    <property type="match status" value="1"/>
</dbReference>
<dbReference type="SUPFAM" id="SSF48371">
    <property type="entry name" value="ARM repeat"/>
    <property type="match status" value="1"/>
</dbReference>
<dbReference type="RefSeq" id="WP_166043812.1">
    <property type="nucleotide sequence ID" value="NZ_JAAMPJ010000001.1"/>
</dbReference>
<dbReference type="InterPro" id="IPR016024">
    <property type="entry name" value="ARM-type_fold"/>
</dbReference>
<dbReference type="PANTHER" id="PTHR12697">
    <property type="entry name" value="PBS LYASE HEAT-LIKE PROTEIN"/>
    <property type="match status" value="1"/>
</dbReference>
<dbReference type="Proteomes" id="UP000481360">
    <property type="component" value="Unassembled WGS sequence"/>
</dbReference>
<dbReference type="EMBL" id="JAAMPJ010000001">
    <property type="protein sequence ID" value="NGY58025.1"/>
    <property type="molecule type" value="Genomic_DNA"/>
</dbReference>
<evidence type="ECO:0000313" key="2">
    <source>
        <dbReference type="EMBL" id="NGY58025.1"/>
    </source>
</evidence>
<comment type="function">
    <text evidence="1">Catalyzes the hydroxylation of the N(6)-(4-aminobutyl)-L-lysine intermediate produced by deoxyhypusine synthase/DHPS on a critical lysine of the eukaryotic translation initiation factor 5A/eIF-5A. This is the second step of the post-translational modification of that lysine into an unusual amino acid residue named hypusine. Hypusination is unique to mature eIF-5A factor and is essential for its function.</text>
</comment>
<reference evidence="2 3" key="1">
    <citation type="submission" date="2020-03" db="EMBL/GenBank/DDBJ databases">
        <title>Isolation and identification of active actinomycetes.</title>
        <authorList>
            <person name="Sun X."/>
        </authorList>
    </citation>
    <scope>NUCLEOTIDE SEQUENCE [LARGE SCALE GENOMIC DNA]</scope>
    <source>
        <strain evidence="2 3">NEAU-D13</strain>
    </source>
</reference>
<dbReference type="InterPro" id="IPR011989">
    <property type="entry name" value="ARM-like"/>
</dbReference>
<dbReference type="PROSITE" id="PS50077">
    <property type="entry name" value="HEAT_REPEAT"/>
    <property type="match status" value="1"/>
</dbReference>
<dbReference type="Pfam" id="PF13646">
    <property type="entry name" value="HEAT_2"/>
    <property type="match status" value="2"/>
</dbReference>
<protein>
    <submittedName>
        <fullName evidence="2">HEAT repeat domain-containing protein</fullName>
    </submittedName>
</protein>
<evidence type="ECO:0000313" key="3">
    <source>
        <dbReference type="Proteomes" id="UP000481360"/>
    </source>
</evidence>
<evidence type="ECO:0000256" key="1">
    <source>
        <dbReference type="ARBA" id="ARBA00045876"/>
    </source>
</evidence>
<dbReference type="SMART" id="SM00567">
    <property type="entry name" value="EZ_HEAT"/>
    <property type="match status" value="4"/>
</dbReference>
<organism evidence="2 3">
    <name type="scientific">Lentzea alba</name>
    <dbReference type="NCBI Taxonomy" id="2714351"/>
    <lineage>
        <taxon>Bacteria</taxon>
        <taxon>Bacillati</taxon>
        <taxon>Actinomycetota</taxon>
        <taxon>Actinomycetes</taxon>
        <taxon>Pseudonocardiales</taxon>
        <taxon>Pseudonocardiaceae</taxon>
        <taxon>Lentzea</taxon>
    </lineage>
</organism>
<gene>
    <name evidence="2" type="ORF">G7043_03660</name>
</gene>
<comment type="caution">
    <text evidence="2">The sequence shown here is derived from an EMBL/GenBank/DDBJ whole genome shotgun (WGS) entry which is preliminary data.</text>
</comment>
<proteinExistence type="predicted"/>
<dbReference type="AlphaFoldDB" id="A0A7C9RLN1"/>
<accession>A0A7C9RLN1</accession>
<dbReference type="InterPro" id="IPR004155">
    <property type="entry name" value="PBS_lyase_HEAT"/>
</dbReference>